<feature type="binding site" evidence="12">
    <location>
        <position position="387"/>
    </location>
    <ligand>
        <name>L-serine</name>
        <dbReference type="ChEBI" id="CHEBI:33384"/>
    </ligand>
</feature>
<dbReference type="InterPro" id="IPR042103">
    <property type="entry name" value="SerRS_1_N_sf"/>
</dbReference>
<keyword evidence="17" id="KW-1185">Reference proteome</keyword>
<comment type="similarity">
    <text evidence="3 12">Belongs to the class-II aminoacyl-tRNA synthetase family. Type-1 seryl-tRNA synthetase subfamily.</text>
</comment>
<dbReference type="Proteomes" id="UP000184035">
    <property type="component" value="Unassembled WGS sequence"/>
</dbReference>
<dbReference type="GO" id="GO:0016260">
    <property type="term" value="P:selenocysteine biosynthetic process"/>
    <property type="evidence" value="ECO:0007669"/>
    <property type="project" value="UniProtKB-UniRule"/>
</dbReference>
<dbReference type="InterPro" id="IPR002314">
    <property type="entry name" value="aa-tRNA-synt_IIb"/>
</dbReference>
<evidence type="ECO:0000256" key="7">
    <source>
        <dbReference type="ARBA" id="ARBA00022840"/>
    </source>
</evidence>
<dbReference type="UniPathway" id="UPA00906">
    <property type="reaction ID" value="UER00895"/>
</dbReference>
<reference evidence="16 17" key="1">
    <citation type="submission" date="2016-11" db="EMBL/GenBank/DDBJ databases">
        <authorList>
            <person name="Jaros S."/>
            <person name="Januszkiewicz K."/>
            <person name="Wedrychowicz H."/>
        </authorList>
    </citation>
    <scope>NUCLEOTIDE SEQUENCE [LARGE SCALE GENOMIC DNA]</scope>
    <source>
        <strain evidence="16 17">DSM 2631</strain>
    </source>
</reference>
<evidence type="ECO:0000256" key="5">
    <source>
        <dbReference type="ARBA" id="ARBA00022598"/>
    </source>
</evidence>
<feature type="binding site" evidence="12">
    <location>
        <begin position="233"/>
        <end position="235"/>
    </location>
    <ligand>
        <name>L-serine</name>
        <dbReference type="ChEBI" id="CHEBI:33384"/>
    </ligand>
</feature>
<comment type="pathway">
    <text evidence="2 12">Aminoacyl-tRNA biosynthesis; selenocysteinyl-tRNA(Sec) biosynthesis; L-seryl-tRNA(Sec) from L-serine and tRNA(Sec): step 1/1.</text>
</comment>
<comment type="catalytic activity">
    <reaction evidence="10 12">
        <text>tRNA(Sec) + L-serine + ATP = L-seryl-tRNA(Sec) + AMP + diphosphate + H(+)</text>
        <dbReference type="Rhea" id="RHEA:42580"/>
        <dbReference type="Rhea" id="RHEA-COMP:9742"/>
        <dbReference type="Rhea" id="RHEA-COMP:10128"/>
        <dbReference type="ChEBI" id="CHEBI:15378"/>
        <dbReference type="ChEBI" id="CHEBI:30616"/>
        <dbReference type="ChEBI" id="CHEBI:33019"/>
        <dbReference type="ChEBI" id="CHEBI:33384"/>
        <dbReference type="ChEBI" id="CHEBI:78442"/>
        <dbReference type="ChEBI" id="CHEBI:78533"/>
        <dbReference type="ChEBI" id="CHEBI:456215"/>
        <dbReference type="EC" id="6.1.1.11"/>
    </reaction>
</comment>
<keyword evidence="8 12" id="KW-0648">Protein biosynthesis</keyword>
<dbReference type="Gene3D" id="1.10.287.40">
    <property type="entry name" value="Serine-tRNA synthetase, tRNA binding domain"/>
    <property type="match status" value="1"/>
</dbReference>
<evidence type="ECO:0000256" key="10">
    <source>
        <dbReference type="ARBA" id="ARBA00047929"/>
    </source>
</evidence>
<feature type="binding site" evidence="12 13">
    <location>
        <position position="287"/>
    </location>
    <ligand>
        <name>L-serine</name>
        <dbReference type="ChEBI" id="CHEBI:33384"/>
    </ligand>
</feature>
<dbReference type="EMBL" id="FQVM01000010">
    <property type="protein sequence ID" value="SHE75158.1"/>
    <property type="molecule type" value="Genomic_DNA"/>
</dbReference>
<comment type="function">
    <text evidence="12">Catalyzes the attachment of serine to tRNA(Ser). Is also able to aminoacylate tRNA(Sec) with serine, to form the misacylated tRNA L-seryl-tRNA(Sec), which will be further converted into selenocysteinyl-tRNA(Sec).</text>
</comment>
<dbReference type="OrthoDB" id="9804647at2"/>
<dbReference type="STRING" id="1533.SAMN05443638_1109"/>
<dbReference type="GO" id="GO:0005737">
    <property type="term" value="C:cytoplasm"/>
    <property type="evidence" value="ECO:0007669"/>
    <property type="project" value="UniProtKB-SubCell"/>
</dbReference>
<evidence type="ECO:0000256" key="9">
    <source>
        <dbReference type="ARBA" id="ARBA00023146"/>
    </source>
</evidence>
<evidence type="ECO:0000259" key="15">
    <source>
        <dbReference type="PROSITE" id="PS50862"/>
    </source>
</evidence>
<dbReference type="InterPro" id="IPR002317">
    <property type="entry name" value="Ser-tRNA-ligase_type_1"/>
</dbReference>
<evidence type="ECO:0000313" key="16">
    <source>
        <dbReference type="EMBL" id="SHE75158.1"/>
    </source>
</evidence>
<evidence type="ECO:0000256" key="4">
    <source>
        <dbReference type="ARBA" id="ARBA00022490"/>
    </source>
</evidence>
<dbReference type="GO" id="GO:0005524">
    <property type="term" value="F:ATP binding"/>
    <property type="evidence" value="ECO:0007669"/>
    <property type="project" value="UniProtKB-UniRule"/>
</dbReference>
<feature type="binding site" evidence="13">
    <location>
        <position position="264"/>
    </location>
    <ligand>
        <name>L-serine</name>
        <dbReference type="ChEBI" id="CHEBI:33384"/>
    </ligand>
</feature>
<dbReference type="GO" id="GO:0016740">
    <property type="term" value="F:transferase activity"/>
    <property type="evidence" value="ECO:0007669"/>
    <property type="project" value="UniProtKB-ARBA"/>
</dbReference>
<dbReference type="Pfam" id="PF02403">
    <property type="entry name" value="Seryl_tRNA_N"/>
    <property type="match status" value="1"/>
</dbReference>
<dbReference type="AlphaFoldDB" id="A0A1M4W1P9"/>
<dbReference type="HAMAP" id="MF_00176">
    <property type="entry name" value="Ser_tRNA_synth_type1"/>
    <property type="match status" value="1"/>
</dbReference>
<feature type="binding site" evidence="13">
    <location>
        <position position="385"/>
    </location>
    <ligand>
        <name>L-serine</name>
        <dbReference type="ChEBI" id="CHEBI:33384"/>
    </ligand>
</feature>
<feature type="binding site" evidence="12 14">
    <location>
        <begin position="264"/>
        <end position="266"/>
    </location>
    <ligand>
        <name>ATP</name>
        <dbReference type="ChEBI" id="CHEBI:30616"/>
    </ligand>
</feature>
<dbReference type="RefSeq" id="WP_072895188.1">
    <property type="nucleotide sequence ID" value="NZ_FQVM01000010.1"/>
</dbReference>
<dbReference type="SUPFAM" id="SSF55681">
    <property type="entry name" value="Class II aaRS and biotin synthetases"/>
    <property type="match status" value="1"/>
</dbReference>
<keyword evidence="4 12" id="KW-0963">Cytoplasm</keyword>
<comment type="domain">
    <text evidence="12">Consists of two distinct domains, a catalytic core and a N-terminal extension that is involved in tRNA binding.</text>
</comment>
<dbReference type="NCBIfam" id="TIGR00414">
    <property type="entry name" value="serS"/>
    <property type="match status" value="1"/>
</dbReference>
<evidence type="ECO:0000256" key="8">
    <source>
        <dbReference type="ARBA" id="ARBA00022917"/>
    </source>
</evidence>
<dbReference type="Pfam" id="PF00587">
    <property type="entry name" value="tRNA-synt_2b"/>
    <property type="match status" value="1"/>
</dbReference>
<dbReference type="GO" id="GO:0006434">
    <property type="term" value="P:seryl-tRNA aminoacylation"/>
    <property type="evidence" value="ECO:0007669"/>
    <property type="project" value="UniProtKB-UniRule"/>
</dbReference>
<accession>A0A1M4W1P9</accession>
<dbReference type="InterPro" id="IPR033729">
    <property type="entry name" value="SerRS_core"/>
</dbReference>
<evidence type="ECO:0000256" key="1">
    <source>
        <dbReference type="ARBA" id="ARBA00004496"/>
    </source>
</evidence>
<comment type="caution">
    <text evidence="12">Lacks conserved residue(s) required for the propagation of feature annotation.</text>
</comment>
<dbReference type="PIRSF" id="PIRSF001529">
    <property type="entry name" value="Ser-tRNA-synth_IIa"/>
    <property type="match status" value="1"/>
</dbReference>
<evidence type="ECO:0000313" key="17">
    <source>
        <dbReference type="Proteomes" id="UP000184035"/>
    </source>
</evidence>
<dbReference type="InterPro" id="IPR045864">
    <property type="entry name" value="aa-tRNA-synth_II/BPL/LPL"/>
</dbReference>
<keyword evidence="6 12" id="KW-0547">Nucleotide-binding</keyword>
<keyword evidence="7 12" id="KW-0067">ATP-binding</keyword>
<comment type="subunit">
    <text evidence="12">Homodimer. The tRNA molecule binds across the dimer.</text>
</comment>
<dbReference type="CDD" id="cd00770">
    <property type="entry name" value="SerRS_core"/>
    <property type="match status" value="1"/>
</dbReference>
<dbReference type="GO" id="GO:0140096">
    <property type="term" value="F:catalytic activity, acting on a protein"/>
    <property type="evidence" value="ECO:0007669"/>
    <property type="project" value="UniProtKB-ARBA"/>
</dbReference>
<dbReference type="InterPro" id="IPR006195">
    <property type="entry name" value="aa-tRNA-synth_II"/>
</dbReference>
<dbReference type="PANTHER" id="PTHR43697:SF1">
    <property type="entry name" value="SERINE--TRNA LIGASE"/>
    <property type="match status" value="1"/>
</dbReference>
<keyword evidence="9 12" id="KW-0030">Aminoacyl-tRNA synthetase</keyword>
<sequence>MLDLKKIRNNPEEIKKALSNRGEDFDVSVIDEIIGLDEKRRAILVEVEALKSKRNQVSAEIPKKKKAGEDVSSIMAEMRELGDEIKEHDIKVSEIDEKINYIMLRIPNIPNPQVPDGETDADNIEIKRWGEPTEFDFEPKAHWDLGTDLDILDFERASKITGSRFTVYKTLGARLERSIINYFLDKHTLENGYTEVLPPYMVNRESMTGTGQLPKFEEDAFKVENNGYFLIPTAEVPVTNMYRNETLKGDELPIKHAAYSACFRAEAGSAGRDTRGLIRQHQFNKVELVKFCKPEESYSELDKLVQDAESVLQGLGLPYRIVRICKGDLGFTAALKYDIEVWMPSYGRYVEISSCSNFEDFQARRANIKYKETPKDKPQFVHTLNGSGVAIGRTVAAILENFQQKDGSVVVPEALRQYMRCDVISK</sequence>
<dbReference type="GO" id="GO:0004828">
    <property type="term" value="F:serine-tRNA ligase activity"/>
    <property type="evidence" value="ECO:0007669"/>
    <property type="project" value="UniProtKB-UniRule"/>
</dbReference>
<comment type="catalytic activity">
    <reaction evidence="11 12">
        <text>tRNA(Ser) + L-serine + ATP = L-seryl-tRNA(Ser) + AMP + diphosphate + H(+)</text>
        <dbReference type="Rhea" id="RHEA:12292"/>
        <dbReference type="Rhea" id="RHEA-COMP:9669"/>
        <dbReference type="Rhea" id="RHEA-COMP:9703"/>
        <dbReference type="ChEBI" id="CHEBI:15378"/>
        <dbReference type="ChEBI" id="CHEBI:30616"/>
        <dbReference type="ChEBI" id="CHEBI:33019"/>
        <dbReference type="ChEBI" id="CHEBI:33384"/>
        <dbReference type="ChEBI" id="CHEBI:78442"/>
        <dbReference type="ChEBI" id="CHEBI:78533"/>
        <dbReference type="ChEBI" id="CHEBI:456215"/>
        <dbReference type="EC" id="6.1.1.11"/>
    </reaction>
</comment>
<dbReference type="InterPro" id="IPR015866">
    <property type="entry name" value="Ser-tRNA-synth_1_N"/>
</dbReference>
<feature type="binding site" evidence="13">
    <location>
        <position position="233"/>
    </location>
    <ligand>
        <name>L-serine</name>
        <dbReference type="ChEBI" id="CHEBI:33384"/>
    </ligand>
</feature>
<evidence type="ECO:0000256" key="12">
    <source>
        <dbReference type="HAMAP-Rule" id="MF_00176"/>
    </source>
</evidence>
<dbReference type="PANTHER" id="PTHR43697">
    <property type="entry name" value="SERYL-TRNA SYNTHETASE"/>
    <property type="match status" value="1"/>
</dbReference>
<dbReference type="EC" id="6.1.1.11" evidence="12"/>
<evidence type="ECO:0000256" key="6">
    <source>
        <dbReference type="ARBA" id="ARBA00022741"/>
    </source>
</evidence>
<dbReference type="PROSITE" id="PS50862">
    <property type="entry name" value="AA_TRNA_LIGASE_II"/>
    <property type="match status" value="1"/>
</dbReference>
<dbReference type="Gene3D" id="3.30.930.10">
    <property type="entry name" value="Bira Bifunctional Protein, Domain 2"/>
    <property type="match status" value="1"/>
</dbReference>
<dbReference type="SUPFAM" id="SSF46589">
    <property type="entry name" value="tRNA-binding arm"/>
    <property type="match status" value="1"/>
</dbReference>
<evidence type="ECO:0000256" key="3">
    <source>
        <dbReference type="ARBA" id="ARBA00010728"/>
    </source>
</evidence>
<keyword evidence="5 12" id="KW-0436">Ligase</keyword>
<feature type="domain" description="Aminoacyl-transfer RNA synthetases class-II family profile" evidence="15">
    <location>
        <begin position="174"/>
        <end position="412"/>
    </location>
</feature>
<evidence type="ECO:0000256" key="13">
    <source>
        <dbReference type="PIRSR" id="PIRSR001529-1"/>
    </source>
</evidence>
<organism evidence="16 17">
    <name type="scientific">Clostridium fallax</name>
    <dbReference type="NCBI Taxonomy" id="1533"/>
    <lineage>
        <taxon>Bacteria</taxon>
        <taxon>Bacillati</taxon>
        <taxon>Bacillota</taxon>
        <taxon>Clostridia</taxon>
        <taxon>Eubacteriales</taxon>
        <taxon>Clostridiaceae</taxon>
        <taxon>Clostridium</taxon>
    </lineage>
</organism>
<comment type="subcellular location">
    <subcellularLocation>
        <location evidence="1 12">Cytoplasm</location>
    </subcellularLocation>
</comment>
<dbReference type="PRINTS" id="PR00981">
    <property type="entry name" value="TRNASYNTHSER"/>
</dbReference>
<evidence type="ECO:0000256" key="11">
    <source>
        <dbReference type="ARBA" id="ARBA00048823"/>
    </source>
</evidence>
<evidence type="ECO:0000256" key="2">
    <source>
        <dbReference type="ARBA" id="ARBA00005045"/>
    </source>
</evidence>
<gene>
    <name evidence="12" type="primary">serS</name>
    <name evidence="16" type="ORF">SAMN05443638_1109</name>
</gene>
<proteinExistence type="inferred from homology"/>
<evidence type="ECO:0000256" key="14">
    <source>
        <dbReference type="PIRSR" id="PIRSR001529-2"/>
    </source>
</evidence>
<feature type="binding site" evidence="12 14">
    <location>
        <begin position="351"/>
        <end position="354"/>
    </location>
    <ligand>
        <name>ATP</name>
        <dbReference type="ChEBI" id="CHEBI:30616"/>
    </ligand>
</feature>
<protein>
    <recommendedName>
        <fullName evidence="12">Serine--tRNA ligase</fullName>
        <ecNumber evidence="12">6.1.1.11</ecNumber>
    </recommendedName>
    <alternativeName>
        <fullName evidence="12">Seryl-tRNA synthetase</fullName>
        <shortName evidence="12">SerRS</shortName>
    </alternativeName>
    <alternativeName>
        <fullName evidence="12">Seryl-tRNA(Ser/Sec) synthetase</fullName>
    </alternativeName>
</protein>
<name>A0A1M4W1P9_9CLOT</name>
<dbReference type="InterPro" id="IPR010978">
    <property type="entry name" value="tRNA-bd_arm"/>
</dbReference>